<protein>
    <recommendedName>
        <fullName evidence="3">Glycosyl transferase family 2</fullName>
    </recommendedName>
</protein>
<proteinExistence type="predicted"/>
<accession>A0A845AYN7</accession>
<dbReference type="OrthoDB" id="928930at2"/>
<dbReference type="Proteomes" id="UP000431922">
    <property type="component" value="Unassembled WGS sequence"/>
</dbReference>
<organism evidence="1 2">
    <name type="scientific">Allopontixanthobacter sediminis</name>
    <dbReference type="NCBI Taxonomy" id="1689985"/>
    <lineage>
        <taxon>Bacteria</taxon>
        <taxon>Pseudomonadati</taxon>
        <taxon>Pseudomonadota</taxon>
        <taxon>Alphaproteobacteria</taxon>
        <taxon>Sphingomonadales</taxon>
        <taxon>Erythrobacteraceae</taxon>
        <taxon>Allopontixanthobacter</taxon>
    </lineage>
</organism>
<reference evidence="1 2" key="1">
    <citation type="submission" date="2019-12" db="EMBL/GenBank/DDBJ databases">
        <title>Genomic-based taxomic classification of the family Erythrobacteraceae.</title>
        <authorList>
            <person name="Xu L."/>
        </authorList>
    </citation>
    <scope>NUCLEOTIDE SEQUENCE [LARGE SCALE GENOMIC DNA]</scope>
    <source>
        <strain evidence="1 2">KCTC 42453</strain>
    </source>
</reference>
<dbReference type="Pfam" id="PF13704">
    <property type="entry name" value="Glyco_tranf_2_4"/>
    <property type="match status" value="1"/>
</dbReference>
<name>A0A845AYN7_9SPHN</name>
<sequence length="347" mass="40091">MTQGLISKGLSKVGAAASALWTKNYVRKSLHWVSGEKFIDLPSGDIVVVLLCRNMAHYLEYFYEYYRSIGARYFVYVDNNSSDNSVDITARWKNSITLSTDLNFRDYQTPIRHEISKSFCTEGWRLAVDPDELFDYAGSEKMCIRELGRSLLDEGYTGLIAQMLDLVPDRSLVEESSLSFYESTKSSKFYSLDCLTDMDYFSSNVPFSGLVENNMISNEEVTWKFGGIRKRYFNEDCCLTKHPLFYYKEGVHPFRHPHLTTGLRIADFTALLKHYKFSGNYISREMDLLAEGRVSHDETSRRASIVKSGHQFRFNTSNLLASPTPEELLERNFLVMTERAKLRYLKF</sequence>
<comment type="caution">
    <text evidence="1">The sequence shown here is derived from an EMBL/GenBank/DDBJ whole genome shotgun (WGS) entry which is preliminary data.</text>
</comment>
<evidence type="ECO:0008006" key="3">
    <source>
        <dbReference type="Google" id="ProtNLM"/>
    </source>
</evidence>
<dbReference type="EMBL" id="WTYL01000002">
    <property type="protein sequence ID" value="MXP44613.1"/>
    <property type="molecule type" value="Genomic_DNA"/>
</dbReference>
<evidence type="ECO:0000313" key="2">
    <source>
        <dbReference type="Proteomes" id="UP000431922"/>
    </source>
</evidence>
<dbReference type="AlphaFoldDB" id="A0A845AYN7"/>
<dbReference type="RefSeq" id="WP_160756186.1">
    <property type="nucleotide sequence ID" value="NZ_WTYL01000002.1"/>
</dbReference>
<keyword evidence="2" id="KW-1185">Reference proteome</keyword>
<gene>
    <name evidence="1" type="ORF">GRI65_09105</name>
</gene>
<evidence type="ECO:0000313" key="1">
    <source>
        <dbReference type="EMBL" id="MXP44613.1"/>
    </source>
</evidence>